<sequence length="173" mass="19617">MKWSVQQLLSFKGRGLHIDETVDVSEIKEIDREIRGIAPVQVTGDAHFSSHAVTFKLEITGEMILPCARTLQDVTYPFAIAAAEIFQLDGKATFIEDDEVHELKDNTVDLLPYIKERILLEKPLRIFSDKNEASAPVSGTGWELNVKDKEEKAAIDPRLKELEKFFDNENNMT</sequence>
<dbReference type="Pfam" id="PF02620">
    <property type="entry name" value="YceD"/>
    <property type="match status" value="1"/>
</dbReference>
<dbReference type="OrthoDB" id="9790372at2"/>
<keyword evidence="2" id="KW-1185">Reference proteome</keyword>
<accession>A0A1H3MJS7</accession>
<organism evidence="1 2">
    <name type="scientific">Evansella caseinilytica</name>
    <dbReference type="NCBI Taxonomy" id="1503961"/>
    <lineage>
        <taxon>Bacteria</taxon>
        <taxon>Bacillati</taxon>
        <taxon>Bacillota</taxon>
        <taxon>Bacilli</taxon>
        <taxon>Bacillales</taxon>
        <taxon>Bacillaceae</taxon>
        <taxon>Evansella</taxon>
    </lineage>
</organism>
<reference evidence="2" key="1">
    <citation type="submission" date="2016-10" db="EMBL/GenBank/DDBJ databases">
        <authorList>
            <person name="Varghese N."/>
            <person name="Submissions S."/>
        </authorList>
    </citation>
    <scope>NUCLEOTIDE SEQUENCE [LARGE SCALE GENOMIC DNA]</scope>
    <source>
        <strain evidence="2">SP</strain>
    </source>
</reference>
<dbReference type="InterPro" id="IPR003772">
    <property type="entry name" value="YceD"/>
</dbReference>
<dbReference type="EMBL" id="FNPI01000003">
    <property type="protein sequence ID" value="SDY76574.1"/>
    <property type="molecule type" value="Genomic_DNA"/>
</dbReference>
<proteinExistence type="predicted"/>
<dbReference type="AlphaFoldDB" id="A0A1H3MJS7"/>
<dbReference type="STRING" id="1503961.SAMN05421736_103245"/>
<name>A0A1H3MJS7_9BACI</name>
<evidence type="ECO:0000313" key="1">
    <source>
        <dbReference type="EMBL" id="SDY76574.1"/>
    </source>
</evidence>
<protein>
    <recommendedName>
        <fullName evidence="3">DUF177 domain-containing protein</fullName>
    </recommendedName>
</protein>
<evidence type="ECO:0000313" key="2">
    <source>
        <dbReference type="Proteomes" id="UP000198935"/>
    </source>
</evidence>
<gene>
    <name evidence="1" type="ORF">SAMN05421736_103245</name>
</gene>
<evidence type="ECO:0008006" key="3">
    <source>
        <dbReference type="Google" id="ProtNLM"/>
    </source>
</evidence>
<dbReference type="Proteomes" id="UP000198935">
    <property type="component" value="Unassembled WGS sequence"/>
</dbReference>